<dbReference type="InterPro" id="IPR041542">
    <property type="entry name" value="GH43_C2"/>
</dbReference>
<comment type="similarity">
    <text evidence="1">Belongs to the glycosyl hydrolase 43 family.</text>
</comment>
<evidence type="ECO:0000256" key="4">
    <source>
        <dbReference type="SAM" id="MobiDB-lite"/>
    </source>
</evidence>
<dbReference type="Gene3D" id="2.60.120.200">
    <property type="match status" value="1"/>
</dbReference>
<name>A0A7X0M468_9ACTN</name>
<dbReference type="InterPro" id="IPR000772">
    <property type="entry name" value="Ricin_B_lectin"/>
</dbReference>
<evidence type="ECO:0000259" key="6">
    <source>
        <dbReference type="SMART" id="SM00458"/>
    </source>
</evidence>
<dbReference type="GO" id="GO:0005975">
    <property type="term" value="P:carbohydrate metabolic process"/>
    <property type="evidence" value="ECO:0007669"/>
    <property type="project" value="InterPro"/>
</dbReference>
<dbReference type="Gene3D" id="2.80.10.50">
    <property type="match status" value="3"/>
</dbReference>
<feature type="chain" id="PRO_5030837301" evidence="5">
    <location>
        <begin position="35"/>
        <end position="699"/>
    </location>
</feature>
<dbReference type="RefSeq" id="WP_221474632.1">
    <property type="nucleotide sequence ID" value="NZ_JACHIU010000001.1"/>
</dbReference>
<evidence type="ECO:0000256" key="1">
    <source>
        <dbReference type="ARBA" id="ARBA00009865"/>
    </source>
</evidence>
<reference evidence="7 8" key="1">
    <citation type="submission" date="2020-08" db="EMBL/GenBank/DDBJ databases">
        <title>Sequencing the genomes of 1000 actinobacteria strains.</title>
        <authorList>
            <person name="Klenk H.-P."/>
        </authorList>
    </citation>
    <scope>NUCLEOTIDE SEQUENCE [LARGE SCALE GENOMIC DNA]</scope>
    <source>
        <strain evidence="7 8">DSM 44936</strain>
    </source>
</reference>
<dbReference type="InterPro" id="IPR051795">
    <property type="entry name" value="Glycosyl_Hydrlase_43"/>
</dbReference>
<dbReference type="Proteomes" id="UP000555564">
    <property type="component" value="Unassembled WGS sequence"/>
</dbReference>
<evidence type="ECO:0000256" key="5">
    <source>
        <dbReference type="SAM" id="SignalP"/>
    </source>
</evidence>
<feature type="signal peptide" evidence="5">
    <location>
        <begin position="1"/>
        <end position="34"/>
    </location>
</feature>
<dbReference type="InterPro" id="IPR023296">
    <property type="entry name" value="Glyco_hydro_beta-prop_sf"/>
</dbReference>
<dbReference type="Pfam" id="PF04616">
    <property type="entry name" value="Glyco_hydro_43"/>
    <property type="match status" value="1"/>
</dbReference>
<evidence type="ECO:0000256" key="2">
    <source>
        <dbReference type="ARBA" id="ARBA00022801"/>
    </source>
</evidence>
<organism evidence="7 8">
    <name type="scientific">Sphaerisporangium rubeum</name>
    <dbReference type="NCBI Taxonomy" id="321317"/>
    <lineage>
        <taxon>Bacteria</taxon>
        <taxon>Bacillati</taxon>
        <taxon>Actinomycetota</taxon>
        <taxon>Actinomycetes</taxon>
        <taxon>Streptosporangiales</taxon>
        <taxon>Streptosporangiaceae</taxon>
        <taxon>Sphaerisporangium</taxon>
    </lineage>
</organism>
<protein>
    <submittedName>
        <fullName evidence="7">Beta-xylosidase</fullName>
    </submittedName>
</protein>
<dbReference type="PANTHER" id="PTHR42812">
    <property type="entry name" value="BETA-XYLOSIDASE"/>
    <property type="match status" value="1"/>
</dbReference>
<dbReference type="CDD" id="cd09001">
    <property type="entry name" value="GH43_FsAxh1-like"/>
    <property type="match status" value="1"/>
</dbReference>
<keyword evidence="3" id="KW-0326">Glycosidase</keyword>
<dbReference type="InterPro" id="IPR006710">
    <property type="entry name" value="Glyco_hydro_43"/>
</dbReference>
<keyword evidence="5" id="KW-0732">Signal</keyword>
<gene>
    <name evidence="7" type="ORF">BJ992_000253</name>
</gene>
<dbReference type="EMBL" id="JACHIU010000001">
    <property type="protein sequence ID" value="MBB6470822.1"/>
    <property type="molecule type" value="Genomic_DNA"/>
</dbReference>
<dbReference type="Gene3D" id="2.115.10.20">
    <property type="entry name" value="Glycosyl hydrolase domain, family 43"/>
    <property type="match status" value="1"/>
</dbReference>
<dbReference type="PANTHER" id="PTHR42812:SF15">
    <property type="entry name" value="HYDROLASE, PUTATIVE (AFU_ORTHOLOGUE AFUA_2G00930)-RELATED"/>
    <property type="match status" value="1"/>
</dbReference>
<feature type="compositionally biased region" description="Pro residues" evidence="4">
    <location>
        <begin position="185"/>
        <end position="199"/>
    </location>
</feature>
<sequence length="699" mass="76017">MPRRRSLWSRVAAAVIAIVVGGTAAAVNSSTASAATVDTNAWYVLINRNSGKALDVYNLSTADGARITQWSRNDGNQQQWQFVDSGGGYYRLKSRLSGKVLDVNGASTANGAAIIQWSDHNGTNQQFRLADSSGGYVRLINRNSNRVMEVQNASTADGGNIVQYDDHGGNNQQWQLVQIGGTNPTPTPTPTATPTPTPSGPGGTYNNPVVWQDFPDVDIIRVGDAYYMSSSTFHYSPGAPILRSYDLVNWEFAGHSVPTLDFGNKYSMVGDRAYVDGIWASAFGHRPSNNQFYWLGCIDFARTYVYSSSTVEGPWQRRSTINKCYYDAGLLVDDNDTMYVAYGNTQISVAQLSADGTSEVRSQQVFSTPSSVGTLEGARFYKRNGAYYIWLTRPANGQYVLKSTNGPFGPYEMRQVLLNMPSPISGGGVPHQGGLVQTQNGQWYYMAFVDAYPGGRVPAMAPITWTSDGWPTVTTVNGGWGATYPRPNLPIRPVKPLTGTDTFSGTSLGPQWEWNHNPDTTKFSVNNGLTLQTATVTNDLYTARNTLTHRTQGPTSTATIELDYSTMRDGDRTGLAILRDSSAWIGVRRDNGATRLVMTNGLAMNSSWNTSSTGTEVASTAVSGGRIWLRANADIRPGTGRQARFSYSTDGVNFTSFGQAMTLGNAWNFFPGHRFGIFNYATQALGGSVTVRQFSLTTP</sequence>
<dbReference type="Pfam" id="PF14200">
    <property type="entry name" value="RicinB_lectin_2"/>
    <property type="match status" value="2"/>
</dbReference>
<evidence type="ECO:0000313" key="8">
    <source>
        <dbReference type="Proteomes" id="UP000555564"/>
    </source>
</evidence>
<keyword evidence="8" id="KW-1185">Reference proteome</keyword>
<accession>A0A7X0M468</accession>
<feature type="domain" description="Ricin B lectin" evidence="6">
    <location>
        <begin position="41"/>
        <end position="177"/>
    </location>
</feature>
<dbReference type="AlphaFoldDB" id="A0A7X0M468"/>
<dbReference type="GO" id="GO:0004553">
    <property type="term" value="F:hydrolase activity, hydrolyzing O-glycosyl compounds"/>
    <property type="evidence" value="ECO:0007669"/>
    <property type="project" value="InterPro"/>
</dbReference>
<dbReference type="SUPFAM" id="SSF50370">
    <property type="entry name" value="Ricin B-like lectins"/>
    <property type="match status" value="1"/>
</dbReference>
<dbReference type="CDD" id="cd23446">
    <property type="entry name" value="beta-trefoil_Ricin_1_3Gal43A"/>
    <property type="match status" value="1"/>
</dbReference>
<evidence type="ECO:0000256" key="3">
    <source>
        <dbReference type="ARBA" id="ARBA00023295"/>
    </source>
</evidence>
<dbReference type="InterPro" id="IPR035992">
    <property type="entry name" value="Ricin_B-like_lectins"/>
</dbReference>
<dbReference type="SUPFAM" id="SSF49899">
    <property type="entry name" value="Concanavalin A-like lectins/glucanases"/>
    <property type="match status" value="1"/>
</dbReference>
<feature type="region of interest" description="Disordered" evidence="4">
    <location>
        <begin position="181"/>
        <end position="202"/>
    </location>
</feature>
<dbReference type="InterPro" id="IPR013320">
    <property type="entry name" value="ConA-like_dom_sf"/>
</dbReference>
<dbReference type="PROSITE" id="PS50231">
    <property type="entry name" value="RICIN_B_LECTIN"/>
    <property type="match status" value="1"/>
</dbReference>
<dbReference type="Pfam" id="PF17851">
    <property type="entry name" value="GH43_C2"/>
    <property type="match status" value="1"/>
</dbReference>
<comment type="caution">
    <text evidence="7">The sequence shown here is derived from an EMBL/GenBank/DDBJ whole genome shotgun (WGS) entry which is preliminary data.</text>
</comment>
<proteinExistence type="inferred from homology"/>
<keyword evidence="2" id="KW-0378">Hydrolase</keyword>
<evidence type="ECO:0000313" key="7">
    <source>
        <dbReference type="EMBL" id="MBB6470822.1"/>
    </source>
</evidence>
<dbReference type="SUPFAM" id="SSF75005">
    <property type="entry name" value="Arabinanase/levansucrase/invertase"/>
    <property type="match status" value="1"/>
</dbReference>
<dbReference type="SMART" id="SM00458">
    <property type="entry name" value="RICIN"/>
    <property type="match status" value="1"/>
</dbReference>